<dbReference type="InterPro" id="IPR007863">
    <property type="entry name" value="Peptidase_M16_C"/>
</dbReference>
<evidence type="ECO:0000313" key="9">
    <source>
        <dbReference type="EMBL" id="SCA57069.1"/>
    </source>
</evidence>
<organism evidence="9 10">
    <name type="scientific">Candidatus Terasakiella magnetica</name>
    <dbReference type="NCBI Taxonomy" id="1867952"/>
    <lineage>
        <taxon>Bacteria</taxon>
        <taxon>Pseudomonadati</taxon>
        <taxon>Pseudomonadota</taxon>
        <taxon>Alphaproteobacteria</taxon>
        <taxon>Rhodospirillales</taxon>
        <taxon>Terasakiellaceae</taxon>
        <taxon>Terasakiella</taxon>
    </lineage>
</organism>
<keyword evidence="6" id="KW-0732">Signal</keyword>
<dbReference type="PANTHER" id="PTHR43690:SF17">
    <property type="entry name" value="PROTEIN YHJJ"/>
    <property type="match status" value="1"/>
</dbReference>
<feature type="chain" id="PRO_5008680794" evidence="6">
    <location>
        <begin position="20"/>
        <end position="443"/>
    </location>
</feature>
<dbReference type="Gene3D" id="3.30.830.10">
    <property type="entry name" value="Metalloenzyme, LuxS/M16 peptidase-like"/>
    <property type="match status" value="2"/>
</dbReference>
<keyword evidence="10" id="KW-1185">Reference proteome</keyword>
<dbReference type="Pfam" id="PF05193">
    <property type="entry name" value="Peptidase_M16_C"/>
    <property type="match status" value="1"/>
</dbReference>
<dbReference type="STRING" id="1867952.MTBPR1_40092"/>
<evidence type="ECO:0000259" key="8">
    <source>
        <dbReference type="Pfam" id="PF05193"/>
    </source>
</evidence>
<dbReference type="Pfam" id="PF00675">
    <property type="entry name" value="Peptidase_M16"/>
    <property type="match status" value="1"/>
</dbReference>
<feature type="domain" description="Peptidase M16 C-terminal" evidence="8">
    <location>
        <begin position="189"/>
        <end position="373"/>
    </location>
</feature>
<keyword evidence="4" id="KW-0862">Zinc</keyword>
<comment type="similarity">
    <text evidence="1">Belongs to the peptidase M16 family.</text>
</comment>
<reference evidence="9 10" key="1">
    <citation type="submission" date="2016-07" db="EMBL/GenBank/DDBJ databases">
        <authorList>
            <person name="Lefevre C.T."/>
        </authorList>
    </citation>
    <scope>NUCLEOTIDE SEQUENCE [LARGE SCALE GENOMIC DNA]</scope>
    <source>
        <strain evidence="9">PR1</strain>
    </source>
</reference>
<dbReference type="EMBL" id="FLYE01000034">
    <property type="protein sequence ID" value="SCA57069.1"/>
    <property type="molecule type" value="Genomic_DNA"/>
</dbReference>
<evidence type="ECO:0000256" key="6">
    <source>
        <dbReference type="SAM" id="SignalP"/>
    </source>
</evidence>
<dbReference type="InterPro" id="IPR011249">
    <property type="entry name" value="Metalloenz_LuxS/M16"/>
</dbReference>
<evidence type="ECO:0000256" key="2">
    <source>
        <dbReference type="ARBA" id="ARBA00022670"/>
    </source>
</evidence>
<keyword evidence="5" id="KW-0482">Metalloprotease</keyword>
<feature type="domain" description="Peptidase M16 N-terminal" evidence="7">
    <location>
        <begin position="35"/>
        <end position="180"/>
    </location>
</feature>
<dbReference type="EC" id="3.4.24.-" evidence="9"/>
<protein>
    <submittedName>
        <fullName evidence="9">Uncharacterized zinc protease y4wA</fullName>
        <ecNumber evidence="9">3.4.24.-</ecNumber>
    </submittedName>
</protein>
<evidence type="ECO:0000256" key="1">
    <source>
        <dbReference type="ARBA" id="ARBA00007261"/>
    </source>
</evidence>
<evidence type="ECO:0000256" key="3">
    <source>
        <dbReference type="ARBA" id="ARBA00022801"/>
    </source>
</evidence>
<evidence type="ECO:0000256" key="4">
    <source>
        <dbReference type="ARBA" id="ARBA00022833"/>
    </source>
</evidence>
<dbReference type="InterPro" id="IPR011765">
    <property type="entry name" value="Pept_M16_N"/>
</dbReference>
<dbReference type="GO" id="GO:0046872">
    <property type="term" value="F:metal ion binding"/>
    <property type="evidence" value="ECO:0007669"/>
    <property type="project" value="InterPro"/>
</dbReference>
<evidence type="ECO:0000313" key="10">
    <source>
        <dbReference type="Proteomes" id="UP000231658"/>
    </source>
</evidence>
<dbReference type="PANTHER" id="PTHR43690">
    <property type="entry name" value="NARDILYSIN"/>
    <property type="match status" value="1"/>
</dbReference>
<dbReference type="RefSeq" id="WP_240492887.1">
    <property type="nucleotide sequence ID" value="NZ_FLYE01000034.1"/>
</dbReference>
<dbReference type="SUPFAM" id="SSF63411">
    <property type="entry name" value="LuxS/MPP-like metallohydrolase"/>
    <property type="match status" value="2"/>
</dbReference>
<proteinExistence type="inferred from homology"/>
<dbReference type="GO" id="GO:0006508">
    <property type="term" value="P:proteolysis"/>
    <property type="evidence" value="ECO:0007669"/>
    <property type="project" value="UniProtKB-KW"/>
</dbReference>
<gene>
    <name evidence="9" type="ORF">MTBPR1_40092</name>
</gene>
<accession>A0A1C3RIH7</accession>
<evidence type="ECO:0000259" key="7">
    <source>
        <dbReference type="Pfam" id="PF00675"/>
    </source>
</evidence>
<dbReference type="InterPro" id="IPR050626">
    <property type="entry name" value="Peptidase_M16"/>
</dbReference>
<dbReference type="GO" id="GO:0008237">
    <property type="term" value="F:metallopeptidase activity"/>
    <property type="evidence" value="ECO:0007669"/>
    <property type="project" value="UniProtKB-KW"/>
</dbReference>
<dbReference type="AlphaFoldDB" id="A0A1C3RIH7"/>
<sequence length="443" mass="49808">MRLILFVLSAFLFSYPVQGAVFNPQSFMLNNGMQVVLVTNNRVPVVRHMVWYKVGSADEPAGKSGIAHYFEHLMFKGTKKIAAGEFSKIVAKNGGRDNAFTSYDYTAYYQTVAKDRLALVMEMEADRMINLTLTKEVIEPERQVILEERRQRTDNNPAAQLREQIDTAQYMNHPYRIPVIGWAHEIEALSLEDLRKFYKKWYAPNNAILIVEGDITMEELRPLAEKYYGGIARGPEMKRMRPSEPPAHADRRVIKRDARVRQASLQRSYFAPSYQDSATDAKAPYALQILENIMGGSATSRLYTSLVIEKKIAISAGLSYSPNRLDLSEMTFWLSPQQGGSIEQSEAALQKEIDLLLEKGVSFDEVARAQKSLVNEAVFARDNLGTAAQVIGGALAIDISLERIENWPEMIKSITVDDVNRAMRAVLTDQKTVTGILLGMGDK</sequence>
<name>A0A1C3RIH7_9PROT</name>
<keyword evidence="2 9" id="KW-0645">Protease</keyword>
<keyword evidence="3 9" id="KW-0378">Hydrolase</keyword>
<feature type="signal peptide" evidence="6">
    <location>
        <begin position="1"/>
        <end position="19"/>
    </location>
</feature>
<dbReference type="Proteomes" id="UP000231658">
    <property type="component" value="Unassembled WGS sequence"/>
</dbReference>
<evidence type="ECO:0000256" key="5">
    <source>
        <dbReference type="ARBA" id="ARBA00023049"/>
    </source>
</evidence>